<feature type="transmembrane region" description="Helical" evidence="2">
    <location>
        <begin position="7"/>
        <end position="26"/>
    </location>
</feature>
<dbReference type="Proteomes" id="UP001140453">
    <property type="component" value="Unassembled WGS sequence"/>
</dbReference>
<dbReference type="EMBL" id="JAPEVB010000003">
    <property type="protein sequence ID" value="KAJ4390582.1"/>
    <property type="molecule type" value="Genomic_DNA"/>
</dbReference>
<organism evidence="3 4">
    <name type="scientific">Gnomoniopsis smithogilvyi</name>
    <dbReference type="NCBI Taxonomy" id="1191159"/>
    <lineage>
        <taxon>Eukaryota</taxon>
        <taxon>Fungi</taxon>
        <taxon>Dikarya</taxon>
        <taxon>Ascomycota</taxon>
        <taxon>Pezizomycotina</taxon>
        <taxon>Sordariomycetes</taxon>
        <taxon>Sordariomycetidae</taxon>
        <taxon>Diaporthales</taxon>
        <taxon>Gnomoniaceae</taxon>
        <taxon>Gnomoniopsis</taxon>
    </lineage>
</organism>
<reference evidence="3" key="1">
    <citation type="submission" date="2022-10" db="EMBL/GenBank/DDBJ databases">
        <title>Tapping the CABI collections for fungal endophytes: first genome assemblies for Collariella, Neodidymelliopsis, Ascochyta clinopodiicola, Didymella pomorum, Didymosphaeria variabile, Neocosmospora piperis and Neocucurbitaria cava.</title>
        <authorList>
            <person name="Hill R."/>
        </authorList>
    </citation>
    <scope>NUCLEOTIDE SEQUENCE</scope>
    <source>
        <strain evidence="3">IMI 355082</strain>
    </source>
</reference>
<feature type="compositionally biased region" description="Low complexity" evidence="1">
    <location>
        <begin position="91"/>
        <end position="107"/>
    </location>
</feature>
<name>A0A9W8YU80_9PEZI</name>
<dbReference type="AlphaFoldDB" id="A0A9W8YU80"/>
<evidence type="ECO:0000256" key="2">
    <source>
        <dbReference type="SAM" id="Phobius"/>
    </source>
</evidence>
<accession>A0A9W8YU80</accession>
<keyword evidence="2" id="KW-1133">Transmembrane helix</keyword>
<comment type="caution">
    <text evidence="3">The sequence shown here is derived from an EMBL/GenBank/DDBJ whole genome shotgun (WGS) entry which is preliminary data.</text>
</comment>
<gene>
    <name evidence="3" type="ORF">N0V93_004178</name>
</gene>
<feature type="compositionally biased region" description="Basic residues" evidence="1">
    <location>
        <begin position="111"/>
        <end position="120"/>
    </location>
</feature>
<keyword evidence="4" id="KW-1185">Reference proteome</keyword>
<evidence type="ECO:0000313" key="4">
    <source>
        <dbReference type="Proteomes" id="UP001140453"/>
    </source>
</evidence>
<evidence type="ECO:0000313" key="3">
    <source>
        <dbReference type="EMBL" id="KAJ4390582.1"/>
    </source>
</evidence>
<evidence type="ECO:0000256" key="1">
    <source>
        <dbReference type="SAM" id="MobiDB-lite"/>
    </source>
</evidence>
<dbReference type="OrthoDB" id="4492972at2759"/>
<proteinExistence type="predicted"/>
<protein>
    <submittedName>
        <fullName evidence="3">Uncharacterized protein</fullName>
    </submittedName>
</protein>
<sequence length="295" mass="31764">MALLNPVYGLIVPFLFVVTIPLAILAGVTTTLAFTVLMFRVAVVYLDIAVNMVPQYVTGRRIFPFPGRYMSSLLNAAVSNLPPPTASPVDSRPTSGQSTPSPTTTTSRAPVVRHHRRRRTSGASFNSVGSITPIDDGAAGIGSKRNSFMLIPSIGMDRDFEGVGGWRLNGRNPADDEAWAQLNSRLELPLDQQRRHHRRSPSGGGAITPRGSTGGDYLMMKSPRATRSKEESPENTAGRRGRDWGKASATMSPNSSRQRTPTGGMPPPLTTIDSDASASYFPPVSSPKSARRSIF</sequence>
<feature type="region of interest" description="Disordered" evidence="1">
    <location>
        <begin position="187"/>
        <end position="295"/>
    </location>
</feature>
<feature type="compositionally biased region" description="Polar residues" evidence="1">
    <location>
        <begin position="249"/>
        <end position="259"/>
    </location>
</feature>
<keyword evidence="2" id="KW-0472">Membrane</keyword>
<feature type="region of interest" description="Disordered" evidence="1">
    <location>
        <begin position="83"/>
        <end position="129"/>
    </location>
</feature>
<keyword evidence="2" id="KW-0812">Transmembrane</keyword>